<evidence type="ECO:0000256" key="11">
    <source>
        <dbReference type="ARBA" id="ARBA00023159"/>
    </source>
</evidence>
<evidence type="ECO:0000256" key="4">
    <source>
        <dbReference type="ARBA" id="ARBA00022614"/>
    </source>
</evidence>
<feature type="compositionally biased region" description="Polar residues" evidence="22">
    <location>
        <begin position="108"/>
        <end position="136"/>
    </location>
</feature>
<evidence type="ECO:0000256" key="17">
    <source>
        <dbReference type="ARBA" id="ARBA00047557"/>
    </source>
</evidence>
<evidence type="ECO:0000256" key="8">
    <source>
        <dbReference type="ARBA" id="ARBA00022853"/>
    </source>
</evidence>
<dbReference type="InterPro" id="IPR016181">
    <property type="entry name" value="Acyl_CoA_acyltransferase"/>
</dbReference>
<dbReference type="AlphaFoldDB" id="A0A9N8V1W8"/>
<comment type="catalytic activity">
    <reaction evidence="20">
        <text>L-lysyl-[histone] + acetyl-CoA = N(6)-acetyl-L-lysyl-[histone] + CoA + H(+)</text>
        <dbReference type="Rhea" id="RHEA:21992"/>
        <dbReference type="Rhea" id="RHEA-COMP:9845"/>
        <dbReference type="Rhea" id="RHEA-COMP:11338"/>
        <dbReference type="ChEBI" id="CHEBI:15378"/>
        <dbReference type="ChEBI" id="CHEBI:29969"/>
        <dbReference type="ChEBI" id="CHEBI:57287"/>
        <dbReference type="ChEBI" id="CHEBI:57288"/>
        <dbReference type="ChEBI" id="CHEBI:61930"/>
        <dbReference type="EC" id="2.3.1.48"/>
    </reaction>
    <physiologicalReaction direction="left-to-right" evidence="20">
        <dbReference type="Rhea" id="RHEA:21993"/>
    </physiologicalReaction>
</comment>
<keyword evidence="12" id="KW-0804">Transcription</keyword>
<evidence type="ECO:0000256" key="16">
    <source>
        <dbReference type="ARBA" id="ARBA00045805"/>
    </source>
</evidence>
<proteinExistence type="inferred from homology"/>
<keyword evidence="23" id="KW-1133">Transmembrane helix</keyword>
<dbReference type="InterPro" id="IPR025875">
    <property type="entry name" value="Leu-rich_rpt_4"/>
</dbReference>
<protein>
    <recommendedName>
        <fullName evidence="3">histone acetyltransferase</fullName>
        <ecNumber evidence="3">2.3.1.48</ecNumber>
    </recommendedName>
</protein>
<keyword evidence="14" id="KW-0539">Nucleus</keyword>
<dbReference type="InterPro" id="IPR002717">
    <property type="entry name" value="HAT_MYST-type"/>
</dbReference>
<evidence type="ECO:0000256" key="21">
    <source>
        <dbReference type="PIRSR" id="PIRSR602717-51"/>
    </source>
</evidence>
<evidence type="ECO:0000256" key="12">
    <source>
        <dbReference type="ARBA" id="ARBA00023163"/>
    </source>
</evidence>
<dbReference type="Pfam" id="PF01853">
    <property type="entry name" value="MOZ_SAS"/>
    <property type="match status" value="1"/>
</dbReference>
<comment type="similarity">
    <text evidence="15">Belongs to the SDS22 family.</text>
</comment>
<evidence type="ECO:0000256" key="15">
    <source>
        <dbReference type="ARBA" id="ARBA00023460"/>
    </source>
</evidence>
<dbReference type="SUPFAM" id="SSF55729">
    <property type="entry name" value="Acyl-CoA N-acyltransferases (Nat)"/>
    <property type="match status" value="1"/>
</dbReference>
<dbReference type="Proteomes" id="UP000789831">
    <property type="component" value="Unassembled WGS sequence"/>
</dbReference>
<comment type="catalytic activity">
    <reaction evidence="17">
        <text>2-hydroxyisobutanoyl-CoA + L-lysyl-[protein] = N(6)-(2-hydroxyisobutanoyl)-L-lysyl-[protein] + CoA + H(+)</text>
        <dbReference type="Rhea" id="RHEA:24180"/>
        <dbReference type="Rhea" id="RHEA-COMP:9752"/>
        <dbReference type="Rhea" id="RHEA-COMP:15921"/>
        <dbReference type="ChEBI" id="CHEBI:15378"/>
        <dbReference type="ChEBI" id="CHEBI:29969"/>
        <dbReference type="ChEBI" id="CHEBI:57287"/>
        <dbReference type="ChEBI" id="CHEBI:131780"/>
        <dbReference type="ChEBI" id="CHEBI:144968"/>
    </reaction>
    <physiologicalReaction direction="left-to-right" evidence="17">
        <dbReference type="Rhea" id="RHEA:24181"/>
    </physiologicalReaction>
</comment>
<evidence type="ECO:0000256" key="9">
    <source>
        <dbReference type="ARBA" id="ARBA00022990"/>
    </source>
</evidence>
<dbReference type="PROSITE" id="PS51726">
    <property type="entry name" value="MYST_HAT"/>
    <property type="match status" value="1"/>
</dbReference>
<evidence type="ECO:0000256" key="6">
    <source>
        <dbReference type="ARBA" id="ARBA00022737"/>
    </source>
</evidence>
<dbReference type="InterPro" id="IPR025995">
    <property type="entry name" value="Tudor-knot"/>
</dbReference>
<reference evidence="25" key="1">
    <citation type="submission" date="2021-06" db="EMBL/GenBank/DDBJ databases">
        <authorList>
            <person name="Kallberg Y."/>
            <person name="Tangrot J."/>
            <person name="Rosling A."/>
        </authorList>
    </citation>
    <scope>NUCLEOTIDE SEQUENCE</scope>
    <source>
        <strain evidence="25">MT106</strain>
    </source>
</reference>
<evidence type="ECO:0000256" key="3">
    <source>
        <dbReference type="ARBA" id="ARBA00013184"/>
    </source>
</evidence>
<dbReference type="GO" id="GO:0006357">
    <property type="term" value="P:regulation of transcription by RNA polymerase II"/>
    <property type="evidence" value="ECO:0007669"/>
    <property type="project" value="TreeGrafter"/>
</dbReference>
<dbReference type="Gene3D" id="3.80.10.10">
    <property type="entry name" value="Ribonuclease Inhibitor"/>
    <property type="match status" value="2"/>
</dbReference>
<dbReference type="Gene3D" id="3.40.630.30">
    <property type="match status" value="1"/>
</dbReference>
<keyword evidence="8" id="KW-0156">Chromatin regulator</keyword>
<evidence type="ECO:0000256" key="13">
    <source>
        <dbReference type="ARBA" id="ARBA00023204"/>
    </source>
</evidence>
<dbReference type="InterPro" id="IPR050603">
    <property type="entry name" value="MYST_HAT"/>
</dbReference>
<dbReference type="Pfam" id="PF12799">
    <property type="entry name" value="LRR_4"/>
    <property type="match status" value="3"/>
</dbReference>
<dbReference type="PANTHER" id="PTHR10615:SF218">
    <property type="entry name" value="HISTONE ACETYLTRANSFERASE ESA1"/>
    <property type="match status" value="1"/>
</dbReference>
<keyword evidence="5" id="KW-0808">Transferase</keyword>
<keyword evidence="23" id="KW-0472">Membrane</keyword>
<dbReference type="GO" id="GO:0000785">
    <property type="term" value="C:chromatin"/>
    <property type="evidence" value="ECO:0007669"/>
    <property type="project" value="TreeGrafter"/>
</dbReference>
<evidence type="ECO:0000313" key="26">
    <source>
        <dbReference type="Proteomes" id="UP000789831"/>
    </source>
</evidence>
<feature type="transmembrane region" description="Helical" evidence="23">
    <location>
        <begin position="476"/>
        <end position="499"/>
    </location>
</feature>
<dbReference type="GO" id="GO:0003712">
    <property type="term" value="F:transcription coregulator activity"/>
    <property type="evidence" value="ECO:0007669"/>
    <property type="project" value="TreeGrafter"/>
</dbReference>
<evidence type="ECO:0000256" key="18">
    <source>
        <dbReference type="ARBA" id="ARBA00047752"/>
    </source>
</evidence>
<keyword evidence="9" id="KW-0007">Acetylation</keyword>
<dbReference type="EMBL" id="CAJVPL010000057">
    <property type="protein sequence ID" value="CAG8439672.1"/>
    <property type="molecule type" value="Genomic_DNA"/>
</dbReference>
<dbReference type="GO" id="GO:0003682">
    <property type="term" value="F:chromatin binding"/>
    <property type="evidence" value="ECO:0007669"/>
    <property type="project" value="TreeGrafter"/>
</dbReference>
<sequence length="862" mass="97909">MSNSPRPSTPTHNNGATTTTIQDIAIGCKVYVTVNNKEKTADLPEYRKAEVLSTRIHNGITEYYVHFVEFNKRLDEWIPVERIDISREIEKSSGRKRAKGGGLRDSDAPNSLASPLSSNGNRTPNRNPGASATTIGQKRKISAMEDVHTPLSEPYPDEFDNDPGSGPGTPNGGYTATAEGSGPLSKKQELEKLRVSGSMTQSNSEISRVKNLERIHIGKYDVEAWYFSPYPAEYASASTIYICEFCLFHFISERQLRRHLKKCNILHPPGNEIYRKDDISFFEIDGHKQKTYCRNLCLLSKLFLDHKTLYYDVDPFLFYIMCKRDAKGCHMIGYFSKEKESTEGYNLACILTLPQYQRQGYGRILIAFSYELSKKEGKVGSPEKPLSDLGLLSYRAYWTEVILDILLETKANSDEITIEEISQRTSITTTDILQTLQTIGAIKPYKGQQIIWLSDALVAANEKTKAKNHRTIDENLVIGVIGVIGVVVIVVVVVVLMAVGDDGYLYFDWDQTYVPFIPSRSTTDMSHLQTFQSNASTDQSEGETENQVSSAVQDTDASADQDTDDDAFLADLSDEEEEIELTHLRITDIPSLFLDRFVNLKRLCLRQNLITKIEGLENLKSLKEIDFYDNKISYIENLDNQINLESLDLSFNKIKVIENVNHLIKLTNIYFVQNKIKTIQNLENLVNLTNLELGANSIRKIENLSSFVNLEQLWLGKNKIRELENLDNLKNLKILSIQSNRLTRLEGLEGLVNLEELYLSHNGIKKIEGLENNKKLRILDISNNFFTKIENISHLSNLEEFWASNNQLNDFQELESQLAHIEKLRTVYIEGNPLQTNNEATYRLKVKTLLPQVIQIDATYTQ</sequence>
<dbReference type="GO" id="GO:0006281">
    <property type="term" value="P:DNA repair"/>
    <property type="evidence" value="ECO:0007669"/>
    <property type="project" value="UniProtKB-KW"/>
</dbReference>
<dbReference type="InterPro" id="IPR000953">
    <property type="entry name" value="Chromo/chromo_shadow_dom"/>
</dbReference>
<dbReference type="SMART" id="SM00369">
    <property type="entry name" value="LRR_TYP"/>
    <property type="match status" value="6"/>
</dbReference>
<feature type="domain" description="MYST-type HAT" evidence="24">
    <location>
        <begin position="207"/>
        <end position="481"/>
    </location>
</feature>
<dbReference type="FunFam" id="3.40.630.30:FF:000002">
    <property type="entry name" value="Histone acetyltransferase"/>
    <property type="match status" value="1"/>
</dbReference>
<keyword evidence="4" id="KW-0433">Leucine-rich repeat</keyword>
<comment type="similarity">
    <text evidence="2">Belongs to the MYST (SAS/MOZ) family.</text>
</comment>
<evidence type="ECO:0000256" key="14">
    <source>
        <dbReference type="ARBA" id="ARBA00023242"/>
    </source>
</evidence>
<dbReference type="OrthoDB" id="787137at2759"/>
<evidence type="ECO:0000256" key="2">
    <source>
        <dbReference type="ARBA" id="ARBA00010107"/>
    </source>
</evidence>
<evidence type="ECO:0000256" key="10">
    <source>
        <dbReference type="ARBA" id="ARBA00023015"/>
    </source>
</evidence>
<dbReference type="EC" id="2.3.1.48" evidence="3"/>
<comment type="function">
    <text evidence="16">Catalytic component of the NuA4 histone acetyltransferase (HAT) complex which is involved in epigenetic transcriptional activation of selected genes principally by acetylation of nucleosomal histones H4, H3, H2B, H2A and H2A variant H2A.Z. Acetylates histone H4 to form H4K5ac, H4K8ac, H4K12ac and H4K16ac, histone H3 to form H3K14ac, and histone H2A to form H2AK4ac and H2AK7ac. The NuA4 complex is involved in the DNA damage response and is required for chromosome segregation. The NuA4 complex plays a direct role in repair of DNA double-strand breaks (DSBs) through homologous recombination. Recruitment to promoters depends on H3K4me. Also acetylates non-histone proteins. In addition to protein acetyltransferase, can use different acyl-CoA substrates, such as 2-hydroxyisobutanoyl-CoA (2-hydroxyisobutyryl-CoA) or (2E)-butenoyl-CoA (crotonyl-CoA), and is able to mediate protein 2-hydroxyisobutyrylation and crotonylation, respectively.</text>
</comment>
<dbReference type="GO" id="GO:0005634">
    <property type="term" value="C:nucleus"/>
    <property type="evidence" value="ECO:0007669"/>
    <property type="project" value="UniProtKB-SubCell"/>
</dbReference>
<dbReference type="InterPro" id="IPR036388">
    <property type="entry name" value="WH-like_DNA-bd_sf"/>
</dbReference>
<organism evidence="25 26">
    <name type="scientific">Ambispora gerdemannii</name>
    <dbReference type="NCBI Taxonomy" id="144530"/>
    <lineage>
        <taxon>Eukaryota</taxon>
        <taxon>Fungi</taxon>
        <taxon>Fungi incertae sedis</taxon>
        <taxon>Mucoromycota</taxon>
        <taxon>Glomeromycotina</taxon>
        <taxon>Glomeromycetes</taxon>
        <taxon>Archaeosporales</taxon>
        <taxon>Ambisporaceae</taxon>
        <taxon>Ambispora</taxon>
    </lineage>
</organism>
<keyword evidence="26" id="KW-1185">Reference proteome</keyword>
<dbReference type="InterPro" id="IPR040706">
    <property type="entry name" value="Zf-MYST"/>
</dbReference>
<comment type="subcellular location">
    <subcellularLocation>
        <location evidence="1">Nucleus</location>
    </subcellularLocation>
</comment>
<keyword evidence="10" id="KW-0805">Transcription regulation</keyword>
<dbReference type="GO" id="GO:0004402">
    <property type="term" value="F:histone acetyltransferase activity"/>
    <property type="evidence" value="ECO:0007669"/>
    <property type="project" value="InterPro"/>
</dbReference>
<feature type="region of interest" description="Disordered" evidence="22">
    <location>
        <begin position="91"/>
        <end position="186"/>
    </location>
</feature>
<comment type="caution">
    <text evidence="25">The sequence shown here is derived from an EMBL/GenBank/DDBJ whole genome shotgun (WGS) entry which is preliminary data.</text>
</comment>
<dbReference type="Gene3D" id="2.30.30.140">
    <property type="match status" value="1"/>
</dbReference>
<dbReference type="SMART" id="SM00298">
    <property type="entry name" value="CHROMO"/>
    <property type="match status" value="1"/>
</dbReference>
<dbReference type="SUPFAM" id="SSF52058">
    <property type="entry name" value="L domain-like"/>
    <property type="match status" value="1"/>
</dbReference>
<dbReference type="SUPFAM" id="SSF54160">
    <property type="entry name" value="Chromo domain-like"/>
    <property type="match status" value="1"/>
</dbReference>
<dbReference type="InterPro" id="IPR016197">
    <property type="entry name" value="Chromo-like_dom_sf"/>
</dbReference>
<accession>A0A9N8V1W8</accession>
<dbReference type="InterPro" id="IPR032675">
    <property type="entry name" value="LRR_dom_sf"/>
</dbReference>
<dbReference type="PANTHER" id="PTHR10615">
    <property type="entry name" value="HISTONE ACETYLTRANSFERASE"/>
    <property type="match status" value="1"/>
</dbReference>
<comment type="catalytic activity">
    <reaction evidence="18">
        <text>(2E)-butenoyl-CoA + L-lysyl-[protein] = N(6)-(2E)-butenoyl-L-lysyl-[protein] + CoA + H(+)</text>
        <dbReference type="Rhea" id="RHEA:53908"/>
        <dbReference type="Rhea" id="RHEA-COMP:9752"/>
        <dbReference type="Rhea" id="RHEA-COMP:13707"/>
        <dbReference type="ChEBI" id="CHEBI:15378"/>
        <dbReference type="ChEBI" id="CHEBI:29969"/>
        <dbReference type="ChEBI" id="CHEBI:57287"/>
        <dbReference type="ChEBI" id="CHEBI:57332"/>
        <dbReference type="ChEBI" id="CHEBI:137954"/>
    </reaction>
    <physiologicalReaction direction="left-to-right" evidence="18">
        <dbReference type="Rhea" id="RHEA:53909"/>
    </physiologicalReaction>
</comment>
<dbReference type="SMART" id="SM00365">
    <property type="entry name" value="LRR_SD22"/>
    <property type="match status" value="10"/>
</dbReference>
<keyword evidence="23" id="KW-0812">Transmembrane</keyword>
<evidence type="ECO:0000256" key="1">
    <source>
        <dbReference type="ARBA" id="ARBA00004123"/>
    </source>
</evidence>
<dbReference type="InterPro" id="IPR003591">
    <property type="entry name" value="Leu-rich_rpt_typical-subtyp"/>
</dbReference>
<comment type="catalytic activity">
    <reaction evidence="19">
        <text>L-lysyl-[protein] + acetyl-CoA = N(6)-acetyl-L-lysyl-[protein] + CoA + H(+)</text>
        <dbReference type="Rhea" id="RHEA:45948"/>
        <dbReference type="Rhea" id="RHEA-COMP:9752"/>
        <dbReference type="Rhea" id="RHEA-COMP:10731"/>
        <dbReference type="ChEBI" id="CHEBI:15378"/>
        <dbReference type="ChEBI" id="CHEBI:29969"/>
        <dbReference type="ChEBI" id="CHEBI:57287"/>
        <dbReference type="ChEBI" id="CHEBI:57288"/>
        <dbReference type="ChEBI" id="CHEBI:61930"/>
    </reaction>
    <physiologicalReaction direction="left-to-right" evidence="19">
        <dbReference type="Rhea" id="RHEA:45949"/>
    </physiologicalReaction>
</comment>
<dbReference type="Pfam" id="PF11717">
    <property type="entry name" value="Tudor-knot"/>
    <property type="match status" value="1"/>
</dbReference>
<dbReference type="InterPro" id="IPR001611">
    <property type="entry name" value="Leu-rich_rpt"/>
</dbReference>
<evidence type="ECO:0000313" key="25">
    <source>
        <dbReference type="EMBL" id="CAG8439672.1"/>
    </source>
</evidence>
<evidence type="ECO:0000256" key="19">
    <source>
        <dbReference type="ARBA" id="ARBA00047787"/>
    </source>
</evidence>
<keyword evidence="7" id="KW-0227">DNA damage</keyword>
<feature type="active site" description="Proton donor/acceptor" evidence="21">
    <location>
        <position position="383"/>
    </location>
</feature>
<feature type="region of interest" description="Disordered" evidence="22">
    <location>
        <begin position="532"/>
        <end position="563"/>
    </location>
</feature>
<keyword evidence="11" id="KW-0010">Activator</keyword>
<dbReference type="Pfam" id="PF17772">
    <property type="entry name" value="zf-MYST"/>
    <property type="match status" value="1"/>
</dbReference>
<dbReference type="Gene3D" id="1.10.10.10">
    <property type="entry name" value="Winged helix-like DNA-binding domain superfamily/Winged helix DNA-binding domain"/>
    <property type="match status" value="1"/>
</dbReference>
<dbReference type="FunFam" id="1.10.10.10:FF:000022">
    <property type="entry name" value="Histone acetyltransferase"/>
    <property type="match status" value="1"/>
</dbReference>
<evidence type="ECO:0000256" key="20">
    <source>
        <dbReference type="ARBA" id="ARBA00048940"/>
    </source>
</evidence>
<evidence type="ECO:0000256" key="22">
    <source>
        <dbReference type="SAM" id="MobiDB-lite"/>
    </source>
</evidence>
<keyword evidence="13" id="KW-0234">DNA repair</keyword>
<gene>
    <name evidence="25" type="ORF">AGERDE_LOCUS961</name>
</gene>
<evidence type="ECO:0000256" key="7">
    <source>
        <dbReference type="ARBA" id="ARBA00022763"/>
    </source>
</evidence>
<dbReference type="CDD" id="cd04301">
    <property type="entry name" value="NAT_SF"/>
    <property type="match status" value="1"/>
</dbReference>
<dbReference type="PROSITE" id="PS51450">
    <property type="entry name" value="LRR"/>
    <property type="match status" value="10"/>
</dbReference>
<evidence type="ECO:0000259" key="24">
    <source>
        <dbReference type="PROSITE" id="PS51726"/>
    </source>
</evidence>
<dbReference type="FunFam" id="3.80.10.10:FF:000055">
    <property type="entry name" value="Protein phosphatase 1 regulatory subunit 7"/>
    <property type="match status" value="1"/>
</dbReference>
<evidence type="ECO:0000256" key="23">
    <source>
        <dbReference type="SAM" id="Phobius"/>
    </source>
</evidence>
<evidence type="ECO:0000256" key="5">
    <source>
        <dbReference type="ARBA" id="ARBA00022679"/>
    </source>
</evidence>
<dbReference type="Gene3D" id="3.30.60.60">
    <property type="entry name" value="N-acetyl transferase-like"/>
    <property type="match status" value="1"/>
</dbReference>
<dbReference type="FunFam" id="3.30.60.60:FF:000001">
    <property type="entry name" value="Histone acetyltransferase"/>
    <property type="match status" value="1"/>
</dbReference>
<name>A0A9N8V1W8_9GLOM</name>
<keyword evidence="6" id="KW-0677">Repeat</keyword>